<dbReference type="PANTHER" id="PTHR47634">
    <property type="entry name" value="PROTEIN KINASE DOMAIN-CONTAINING PROTEIN-RELATED"/>
    <property type="match status" value="1"/>
</dbReference>
<keyword evidence="2" id="KW-0723">Serine/threonine-protein kinase</keyword>
<dbReference type="GO" id="GO:0050684">
    <property type="term" value="P:regulation of mRNA processing"/>
    <property type="evidence" value="ECO:0007669"/>
    <property type="project" value="TreeGrafter"/>
</dbReference>
<dbReference type="EC" id="2.7.11.1" evidence="1"/>
<evidence type="ECO:0000256" key="8">
    <source>
        <dbReference type="ARBA" id="ARBA00048679"/>
    </source>
</evidence>
<evidence type="ECO:0000313" key="11">
    <source>
        <dbReference type="Proteomes" id="UP001303373"/>
    </source>
</evidence>
<protein>
    <recommendedName>
        <fullName evidence="1">non-specific serine/threonine protein kinase</fullName>
        <ecNumber evidence="1">2.7.11.1</ecNumber>
    </recommendedName>
</protein>
<evidence type="ECO:0000256" key="4">
    <source>
        <dbReference type="ARBA" id="ARBA00022741"/>
    </source>
</evidence>
<gene>
    <name evidence="10" type="ORF">R9X50_00044000</name>
</gene>
<dbReference type="Proteomes" id="UP001303373">
    <property type="component" value="Chromosome 1"/>
</dbReference>
<comment type="catalytic activity">
    <reaction evidence="8">
        <text>L-seryl-[protein] + ATP = O-phospho-L-seryl-[protein] + ADP + H(+)</text>
        <dbReference type="Rhea" id="RHEA:17989"/>
        <dbReference type="Rhea" id="RHEA-COMP:9863"/>
        <dbReference type="Rhea" id="RHEA-COMP:11604"/>
        <dbReference type="ChEBI" id="CHEBI:15378"/>
        <dbReference type="ChEBI" id="CHEBI:29999"/>
        <dbReference type="ChEBI" id="CHEBI:30616"/>
        <dbReference type="ChEBI" id="CHEBI:83421"/>
        <dbReference type="ChEBI" id="CHEBI:456216"/>
        <dbReference type="EC" id="2.7.11.1"/>
    </reaction>
</comment>
<dbReference type="Gene3D" id="3.30.200.20">
    <property type="entry name" value="Phosphorylase Kinase, domain 1"/>
    <property type="match status" value="1"/>
</dbReference>
<keyword evidence="5 10" id="KW-0418">Kinase</keyword>
<keyword evidence="3" id="KW-0808">Transferase</keyword>
<proteinExistence type="predicted"/>
<keyword evidence="11" id="KW-1185">Reference proteome</keyword>
<dbReference type="Pfam" id="PF00069">
    <property type="entry name" value="Pkinase"/>
    <property type="match status" value="1"/>
</dbReference>
<dbReference type="Gene3D" id="1.10.510.10">
    <property type="entry name" value="Transferase(Phosphotransferase) domain 1"/>
    <property type="match status" value="1"/>
</dbReference>
<dbReference type="GO" id="GO:0000245">
    <property type="term" value="P:spliceosomal complex assembly"/>
    <property type="evidence" value="ECO:0007669"/>
    <property type="project" value="TreeGrafter"/>
</dbReference>
<evidence type="ECO:0000256" key="3">
    <source>
        <dbReference type="ARBA" id="ARBA00022679"/>
    </source>
</evidence>
<evidence type="ECO:0000313" key="10">
    <source>
        <dbReference type="EMBL" id="WPG97660.1"/>
    </source>
</evidence>
<dbReference type="InterPro" id="IPR000719">
    <property type="entry name" value="Prot_kinase_dom"/>
</dbReference>
<evidence type="ECO:0000256" key="6">
    <source>
        <dbReference type="ARBA" id="ARBA00022840"/>
    </source>
</evidence>
<comment type="catalytic activity">
    <reaction evidence="7">
        <text>L-threonyl-[protein] + ATP = O-phospho-L-threonyl-[protein] + ADP + H(+)</text>
        <dbReference type="Rhea" id="RHEA:46608"/>
        <dbReference type="Rhea" id="RHEA-COMP:11060"/>
        <dbReference type="Rhea" id="RHEA-COMP:11605"/>
        <dbReference type="ChEBI" id="CHEBI:15378"/>
        <dbReference type="ChEBI" id="CHEBI:30013"/>
        <dbReference type="ChEBI" id="CHEBI:30616"/>
        <dbReference type="ChEBI" id="CHEBI:61977"/>
        <dbReference type="ChEBI" id="CHEBI:456216"/>
        <dbReference type="EC" id="2.7.11.1"/>
    </reaction>
</comment>
<dbReference type="SMART" id="SM00220">
    <property type="entry name" value="S_TKc"/>
    <property type="match status" value="1"/>
</dbReference>
<accession>A0AAQ3R6W9</accession>
<organism evidence="10 11">
    <name type="scientific">Acrodontium crateriforme</name>
    <dbReference type="NCBI Taxonomy" id="150365"/>
    <lineage>
        <taxon>Eukaryota</taxon>
        <taxon>Fungi</taxon>
        <taxon>Dikarya</taxon>
        <taxon>Ascomycota</taxon>
        <taxon>Pezizomycotina</taxon>
        <taxon>Dothideomycetes</taxon>
        <taxon>Dothideomycetidae</taxon>
        <taxon>Mycosphaerellales</taxon>
        <taxon>Teratosphaeriaceae</taxon>
        <taxon>Acrodontium</taxon>
    </lineage>
</organism>
<name>A0AAQ3R6W9_9PEZI</name>
<evidence type="ECO:0000256" key="7">
    <source>
        <dbReference type="ARBA" id="ARBA00047899"/>
    </source>
</evidence>
<feature type="domain" description="Protein kinase" evidence="9">
    <location>
        <begin position="85"/>
        <end position="423"/>
    </location>
</feature>
<dbReference type="EMBL" id="CP138580">
    <property type="protein sequence ID" value="WPG97660.1"/>
    <property type="molecule type" value="Genomic_DNA"/>
</dbReference>
<dbReference type="SUPFAM" id="SSF56112">
    <property type="entry name" value="Protein kinase-like (PK-like)"/>
    <property type="match status" value="1"/>
</dbReference>
<evidence type="ECO:0000256" key="2">
    <source>
        <dbReference type="ARBA" id="ARBA00022527"/>
    </source>
</evidence>
<reference evidence="10 11" key="1">
    <citation type="submission" date="2023-11" db="EMBL/GenBank/DDBJ databases">
        <title>An acidophilic fungus is an integral part of prey digestion in a carnivorous sundew plant.</title>
        <authorList>
            <person name="Tsai I.J."/>
        </authorList>
    </citation>
    <scope>NUCLEOTIDE SEQUENCE [LARGE SCALE GENOMIC DNA]</scope>
    <source>
        <strain evidence="10">169a</strain>
    </source>
</reference>
<dbReference type="GO" id="GO:0005524">
    <property type="term" value="F:ATP binding"/>
    <property type="evidence" value="ECO:0007669"/>
    <property type="project" value="UniProtKB-KW"/>
</dbReference>
<dbReference type="InterPro" id="IPR051334">
    <property type="entry name" value="SRPK"/>
</dbReference>
<sequence length="437" mass="50546">MTCFSVARHVASSTRLSTITYPTGLRTAVFPKVFRGVKRTYVDVTHTASYDILDQSTRVEEEKIRGYRAEHYYPVNIGDHFHDRYKVIGKLGYGSASTVWLCHDLHRGRGYVALKVYVNRSKVHRELPIYHHINSLPSEHQGRNHIRRLLDSFDIQGAHGNHTCLVHEALGMNLEELRELIPGRVFAPNLVRQTFRDVLRGLHFLHEEAHVVHTDIQPKNILLGTLDDSAFARFEQDEHRYPMPQKELHSRNIYVSRPMPLTKGAPSLCDLSEARFDHPQNLDLVMPDVYRAPEVILGIPWSYPIDLWGFAMTLWDLFEPNRLFSPRDEDGLYSEHYHLAQMVSIMGPPPPDFLQRSEKSQLFWDSNGNWIGRAPIPVTNLETAEQRLRGTEKSLFLAFLKKVLQWKPEDRSNIQDIFTDEWLLADLIESGDVVRDQ</sequence>
<evidence type="ECO:0000256" key="1">
    <source>
        <dbReference type="ARBA" id="ARBA00012513"/>
    </source>
</evidence>
<dbReference type="GO" id="GO:0004674">
    <property type="term" value="F:protein serine/threonine kinase activity"/>
    <property type="evidence" value="ECO:0007669"/>
    <property type="project" value="UniProtKB-KW"/>
</dbReference>
<evidence type="ECO:0000259" key="9">
    <source>
        <dbReference type="PROSITE" id="PS50011"/>
    </source>
</evidence>
<keyword evidence="6" id="KW-0067">ATP-binding</keyword>
<evidence type="ECO:0000256" key="5">
    <source>
        <dbReference type="ARBA" id="ARBA00022777"/>
    </source>
</evidence>
<dbReference type="InterPro" id="IPR011009">
    <property type="entry name" value="Kinase-like_dom_sf"/>
</dbReference>
<keyword evidence="4" id="KW-0547">Nucleotide-binding</keyword>
<dbReference type="PANTHER" id="PTHR47634:SF9">
    <property type="entry name" value="PROTEIN KINASE DOMAIN-CONTAINING PROTEIN-RELATED"/>
    <property type="match status" value="1"/>
</dbReference>
<dbReference type="AlphaFoldDB" id="A0AAQ3R6W9"/>
<dbReference type="PROSITE" id="PS50011">
    <property type="entry name" value="PROTEIN_KINASE_DOM"/>
    <property type="match status" value="1"/>
</dbReference>